<dbReference type="Proteomes" id="UP000184267">
    <property type="component" value="Unassembled WGS sequence"/>
</dbReference>
<organism evidence="1 2">
    <name type="scientific">Trametes pubescens</name>
    <name type="common">White-rot fungus</name>
    <dbReference type="NCBI Taxonomy" id="154538"/>
    <lineage>
        <taxon>Eukaryota</taxon>
        <taxon>Fungi</taxon>
        <taxon>Dikarya</taxon>
        <taxon>Basidiomycota</taxon>
        <taxon>Agaricomycotina</taxon>
        <taxon>Agaricomycetes</taxon>
        <taxon>Polyporales</taxon>
        <taxon>Polyporaceae</taxon>
        <taxon>Trametes</taxon>
    </lineage>
</organism>
<name>A0A1M2VJD1_TRAPU</name>
<feature type="non-terminal residue" evidence="1">
    <location>
        <position position="807"/>
    </location>
</feature>
<keyword evidence="2" id="KW-1185">Reference proteome</keyword>
<dbReference type="OrthoDB" id="3048541at2759"/>
<accession>A0A1M2VJD1</accession>
<evidence type="ECO:0000313" key="2">
    <source>
        <dbReference type="Proteomes" id="UP000184267"/>
    </source>
</evidence>
<comment type="caution">
    <text evidence="1">The sequence shown here is derived from an EMBL/GenBank/DDBJ whole genome shotgun (WGS) entry which is preliminary data.</text>
</comment>
<protein>
    <submittedName>
        <fullName evidence="1">Uncharacterized protein</fullName>
    </submittedName>
</protein>
<sequence>MQTKNDNQNALKLKLLSLGRHFDMATSRLSDHERFMNAIAFSDLNSINRLVAVAVRNHKGVREIVHRIELALEGKYNVKSFQEKHYEVQRLVLSLGGPRLAYTMSEVLNLPSISTTREHSCIPHILPCIGFPTKAELAANLEALHKAGAIRPQANLKQHFPSLLRLSAGVTVVDQHITPVQLRNLLETHLEYDTPTLTRLFDNKDHQNVLNAVSLLVGIQRLAELPELPDHVEHHPIVLLGRFIGFLINPFTTPSRSLSGQLTSLSATNHLLYILYCRNRTSFCPGQWYYDVASFIKNIYFTTAYQKVLAPDSSLHILQDASIGTWIVLTMSTSCSLHIGQASLLKSHKSMQTILIGTVVIDTQDLDAVRKQDKCWIKVQNKHVHKASAIHCMLGAKKNGRKSTDRLNRVAGLFKVRTYSWEPDSLKLDDDSIIGDKVLVGDFLATFLRVKNTAALAVVRVSEILSSTRTSVSAISLEERSSSDILLHVQVLTLERSNAPTCGRWIWKGEYVSFNASSSGPVTSRGASKKSMLLHISAHLTRPIRAQLEHLPITQEDSESSDPDASNKPAFIRTFDTATLEALTEMLWDHVKPYVQSIPSRAATRTFPQRGADGNYLFTNMDGTAAMEAGPKDGNCKCFVCGEEVAVVKMRDHVGCHIVANKLKIPEAIKPKLTIGDFPCGFCGRMGTCSIRLHKPARTQAPLLDCCYFKKFSLAAAEKPTNSGPSTKRPIVCTICRRTGVPGARQARHDNFDVFWSYNMPAHIAQRHQGVSVDADFEKSYKITQDELVRLRLVKGELKQQATGEPE</sequence>
<reference evidence="1 2" key="1">
    <citation type="submission" date="2016-10" db="EMBL/GenBank/DDBJ databases">
        <title>Genome sequence of the basidiomycete white-rot fungus Trametes pubescens.</title>
        <authorList>
            <person name="Makela M.R."/>
            <person name="Granchi Z."/>
            <person name="Peng M."/>
            <person name="De Vries R.P."/>
            <person name="Grigoriev I."/>
            <person name="Riley R."/>
            <person name="Hilden K."/>
        </authorList>
    </citation>
    <scope>NUCLEOTIDE SEQUENCE [LARGE SCALE GENOMIC DNA]</scope>
    <source>
        <strain evidence="1 2">FBCC735</strain>
    </source>
</reference>
<dbReference type="AlphaFoldDB" id="A0A1M2VJD1"/>
<gene>
    <name evidence="1" type="ORF">TRAPUB_1455</name>
</gene>
<dbReference type="EMBL" id="MNAD01001142">
    <property type="protein sequence ID" value="OJT07676.1"/>
    <property type="molecule type" value="Genomic_DNA"/>
</dbReference>
<proteinExistence type="predicted"/>
<evidence type="ECO:0000313" key="1">
    <source>
        <dbReference type="EMBL" id="OJT07676.1"/>
    </source>
</evidence>